<feature type="compositionally biased region" description="Basic and acidic residues" evidence="1">
    <location>
        <begin position="23"/>
        <end position="35"/>
    </location>
</feature>
<sequence>MGLFGKKNNDETKCKKCNLEFSSPERLERHTEKAHGKSSKTQTKKNTWGIIKTRHRKDRNVAAG</sequence>
<proteinExistence type="predicted"/>
<feature type="region of interest" description="Disordered" evidence="1">
    <location>
        <begin position="23"/>
        <end position="64"/>
    </location>
</feature>
<accession>A0A075HBT3</accession>
<reference evidence="3" key="1">
    <citation type="journal article" date="2014" name="Genome Biol. Evol.">
        <title>Pangenome evidence for extensive interdomain horizontal transfer affecting lineage core and shell genes in uncultured planktonic thaumarchaeota and euryarchaeota.</title>
        <authorList>
            <person name="Deschamps P."/>
            <person name="Zivanovic Y."/>
            <person name="Moreira D."/>
            <person name="Rodriguez-Valera F."/>
            <person name="Lopez-Garcia P."/>
        </authorList>
    </citation>
    <scope>NUCLEOTIDE SEQUENCE</scope>
</reference>
<evidence type="ECO:0000256" key="1">
    <source>
        <dbReference type="SAM" id="MobiDB-lite"/>
    </source>
</evidence>
<evidence type="ECO:0000259" key="2">
    <source>
        <dbReference type="PROSITE" id="PS50157"/>
    </source>
</evidence>
<protein>
    <recommendedName>
        <fullName evidence="2">C2H2-type domain-containing protein</fullName>
    </recommendedName>
</protein>
<dbReference type="PROSITE" id="PS50157">
    <property type="entry name" value="ZINC_FINGER_C2H2_2"/>
    <property type="match status" value="1"/>
</dbReference>
<feature type="domain" description="C2H2-type" evidence="2">
    <location>
        <begin position="12"/>
        <end position="40"/>
    </location>
</feature>
<name>A0A075HBT3_9ARCH</name>
<organism evidence="3">
    <name type="scientific">uncultured marine thaumarchaeote KM3_51_E02</name>
    <dbReference type="NCBI Taxonomy" id="1456174"/>
    <lineage>
        <taxon>Archaea</taxon>
        <taxon>Nitrososphaerota</taxon>
        <taxon>environmental samples</taxon>
    </lineage>
</organism>
<dbReference type="InterPro" id="IPR013087">
    <property type="entry name" value="Znf_C2H2_type"/>
</dbReference>
<dbReference type="EMBL" id="KF900913">
    <property type="protein sequence ID" value="AIF11293.1"/>
    <property type="molecule type" value="Genomic_DNA"/>
</dbReference>
<evidence type="ECO:0000313" key="3">
    <source>
        <dbReference type="EMBL" id="AIF11293.1"/>
    </source>
</evidence>
<dbReference type="PROSITE" id="PS00028">
    <property type="entry name" value="ZINC_FINGER_C2H2_1"/>
    <property type="match status" value="1"/>
</dbReference>
<dbReference type="AlphaFoldDB" id="A0A075HBT3"/>